<dbReference type="HOGENOM" id="CLU_2494802_0_0_3"/>
<reference evidence="2" key="1">
    <citation type="submission" date="2008-04" db="EMBL/GenBank/DDBJ databases">
        <title>Complete sequence of chromosome of Nostoc punctiforme ATCC 29133.</title>
        <authorList>
            <consortium name="US DOE Joint Genome Institute"/>
            <person name="Copeland A."/>
            <person name="Lucas S."/>
            <person name="Lapidus A."/>
            <person name="Glavina del Rio T."/>
            <person name="Dalin E."/>
            <person name="Tice H."/>
            <person name="Pitluck S."/>
            <person name="Chain P."/>
            <person name="Malfatti S."/>
            <person name="Shin M."/>
            <person name="Vergez L."/>
            <person name="Schmutz J."/>
            <person name="Larimer F."/>
            <person name="Land M."/>
            <person name="Hauser L."/>
            <person name="Kyrpides N."/>
            <person name="Kim E."/>
            <person name="Meeks J.C."/>
            <person name="Elhai J."/>
            <person name="Campbell E.L."/>
            <person name="Thiel T."/>
            <person name="Longmire J."/>
            <person name="Potts M."/>
            <person name="Atlas R."/>
        </authorList>
    </citation>
    <scope>NUCLEOTIDE SEQUENCE [LARGE SCALE GENOMIC DNA]</scope>
    <source>
        <strain evidence="2">ATCC 29133 / PCC 73102</strain>
    </source>
</reference>
<dbReference type="Proteomes" id="UP000001191">
    <property type="component" value="Chromosome"/>
</dbReference>
<organism evidence="1 2">
    <name type="scientific">Nostoc punctiforme (strain ATCC 29133 / PCC 73102)</name>
    <dbReference type="NCBI Taxonomy" id="63737"/>
    <lineage>
        <taxon>Bacteria</taxon>
        <taxon>Bacillati</taxon>
        <taxon>Cyanobacteriota</taxon>
        <taxon>Cyanophyceae</taxon>
        <taxon>Nostocales</taxon>
        <taxon>Nostocaceae</taxon>
        <taxon>Nostoc</taxon>
    </lineage>
</organism>
<evidence type="ECO:0000313" key="1">
    <source>
        <dbReference type="EMBL" id="ACC80384.1"/>
    </source>
</evidence>
<dbReference type="STRING" id="63737.Npun_F1713"/>
<dbReference type="EMBL" id="CP001037">
    <property type="protein sequence ID" value="ACC80384.1"/>
    <property type="molecule type" value="Genomic_DNA"/>
</dbReference>
<reference evidence="1 2" key="2">
    <citation type="journal article" date="2013" name="Plant Physiol.">
        <title>A Nostoc punctiforme Sugar Transporter Necessary to Establish a Cyanobacterium-Plant Symbiosis.</title>
        <authorList>
            <person name="Ekman M."/>
            <person name="Picossi S."/>
            <person name="Campbell E.L."/>
            <person name="Meeks J.C."/>
            <person name="Flores E."/>
        </authorList>
    </citation>
    <scope>NUCLEOTIDE SEQUENCE [LARGE SCALE GENOMIC DNA]</scope>
    <source>
        <strain evidence="2">ATCC 29133 / PCC 73102</strain>
    </source>
</reference>
<dbReference type="KEGG" id="npu:Npun_F1713"/>
<keyword evidence="2" id="KW-1185">Reference proteome</keyword>
<sequence length="86" mass="9578">MNPETLQQLKDEVQQKLLESVNNASLYSVLEKYGVPDARALTVQWQFNIDPNKIKSGDAVDEQEILVVQDSWCVPCPTGNPLGCNC</sequence>
<accession>B2J1M3</accession>
<dbReference type="RefSeq" id="WP_012408402.1">
    <property type="nucleotide sequence ID" value="NC_010628.1"/>
</dbReference>
<proteinExistence type="predicted"/>
<dbReference type="OrthoDB" id="487359at2"/>
<dbReference type="eggNOG" id="ENOG5033IT4">
    <property type="taxonomic scope" value="Bacteria"/>
</dbReference>
<dbReference type="AlphaFoldDB" id="B2J1M3"/>
<gene>
    <name evidence="1" type="ordered locus">Npun_F1713</name>
</gene>
<name>B2J1M3_NOSP7</name>
<protein>
    <submittedName>
        <fullName evidence="1">Uncharacterized protein</fullName>
    </submittedName>
</protein>
<dbReference type="EnsemblBacteria" id="ACC80384">
    <property type="protein sequence ID" value="ACC80384"/>
    <property type="gene ID" value="Npun_F1713"/>
</dbReference>
<evidence type="ECO:0000313" key="2">
    <source>
        <dbReference type="Proteomes" id="UP000001191"/>
    </source>
</evidence>